<name>A0ABR2Z4A9_9CHLO</name>
<feature type="compositionally biased region" description="Polar residues" evidence="1">
    <location>
        <begin position="37"/>
        <end position="46"/>
    </location>
</feature>
<protein>
    <submittedName>
        <fullName evidence="2">Uncharacterized protein</fullName>
    </submittedName>
</protein>
<organism evidence="2 3">
    <name type="scientific">Coccomyxa subellipsoidea</name>
    <dbReference type="NCBI Taxonomy" id="248742"/>
    <lineage>
        <taxon>Eukaryota</taxon>
        <taxon>Viridiplantae</taxon>
        <taxon>Chlorophyta</taxon>
        <taxon>core chlorophytes</taxon>
        <taxon>Trebouxiophyceae</taxon>
        <taxon>Trebouxiophyceae incertae sedis</taxon>
        <taxon>Coccomyxaceae</taxon>
        <taxon>Coccomyxa</taxon>
    </lineage>
</organism>
<gene>
    <name evidence="2" type="ORF">WJX75_006967</name>
</gene>
<dbReference type="EMBL" id="JALJOT010000001">
    <property type="protein sequence ID" value="KAK9918795.1"/>
    <property type="molecule type" value="Genomic_DNA"/>
</dbReference>
<evidence type="ECO:0000313" key="2">
    <source>
        <dbReference type="EMBL" id="KAK9918795.1"/>
    </source>
</evidence>
<sequence>MIGYVSSRAAYTLVSTVWSGDTEGTSSPEERNRTHTRPAQATSDQVSVQVLKQGKLRAFTGYAGRPSGAAAVSYPCEYSMTMQSAQFAPVPAGISAEQFRI</sequence>
<feature type="region of interest" description="Disordered" evidence="1">
    <location>
        <begin position="19"/>
        <end position="46"/>
    </location>
</feature>
<proteinExistence type="predicted"/>
<evidence type="ECO:0000313" key="3">
    <source>
        <dbReference type="Proteomes" id="UP001491310"/>
    </source>
</evidence>
<reference evidence="2 3" key="1">
    <citation type="journal article" date="2024" name="Nat. Commun.">
        <title>Phylogenomics reveals the evolutionary origins of lichenization in chlorophyte algae.</title>
        <authorList>
            <person name="Puginier C."/>
            <person name="Libourel C."/>
            <person name="Otte J."/>
            <person name="Skaloud P."/>
            <person name="Haon M."/>
            <person name="Grisel S."/>
            <person name="Petersen M."/>
            <person name="Berrin J.G."/>
            <person name="Delaux P.M."/>
            <person name="Dal Grande F."/>
            <person name="Keller J."/>
        </authorList>
    </citation>
    <scope>NUCLEOTIDE SEQUENCE [LARGE SCALE GENOMIC DNA]</scope>
    <source>
        <strain evidence="2 3">SAG 216-7</strain>
    </source>
</reference>
<comment type="caution">
    <text evidence="2">The sequence shown here is derived from an EMBL/GenBank/DDBJ whole genome shotgun (WGS) entry which is preliminary data.</text>
</comment>
<accession>A0ABR2Z4A9</accession>
<evidence type="ECO:0000256" key="1">
    <source>
        <dbReference type="SAM" id="MobiDB-lite"/>
    </source>
</evidence>
<dbReference type="Proteomes" id="UP001491310">
    <property type="component" value="Unassembled WGS sequence"/>
</dbReference>
<keyword evidence="3" id="KW-1185">Reference proteome</keyword>